<evidence type="ECO:0000256" key="2">
    <source>
        <dbReference type="ARBA" id="ARBA00023054"/>
    </source>
</evidence>
<evidence type="ECO:0000259" key="6">
    <source>
        <dbReference type="Pfam" id="PF25984"/>
    </source>
</evidence>
<organism evidence="8 9">
    <name type="scientific">Candidatus Acutalibacter pullistercoris</name>
    <dbReference type="NCBI Taxonomy" id="2838418"/>
    <lineage>
        <taxon>Bacteria</taxon>
        <taxon>Bacillati</taxon>
        <taxon>Bacillota</taxon>
        <taxon>Clostridia</taxon>
        <taxon>Eubacteriales</taxon>
        <taxon>Acutalibacteraceae</taxon>
        <taxon>Acutalibacter</taxon>
    </lineage>
</organism>
<keyword evidence="5" id="KW-0472">Membrane</keyword>
<feature type="compositionally biased region" description="Polar residues" evidence="4">
    <location>
        <begin position="480"/>
        <end position="489"/>
    </location>
</feature>
<keyword evidence="5" id="KW-0812">Transmembrane</keyword>
<evidence type="ECO:0000256" key="4">
    <source>
        <dbReference type="SAM" id="MobiDB-lite"/>
    </source>
</evidence>
<feature type="transmembrane region" description="Helical" evidence="5">
    <location>
        <begin position="12"/>
        <end position="33"/>
    </location>
</feature>
<dbReference type="PANTHER" id="PTHR32347">
    <property type="entry name" value="EFFLUX SYSTEM COMPONENT YKNX-RELATED"/>
    <property type="match status" value="1"/>
</dbReference>
<evidence type="ECO:0000313" key="8">
    <source>
        <dbReference type="EMBL" id="HIY26512.1"/>
    </source>
</evidence>
<dbReference type="Gene3D" id="2.40.420.20">
    <property type="match status" value="1"/>
</dbReference>
<proteinExistence type="predicted"/>
<name>A0A9D1YD61_9FIRM</name>
<comment type="caution">
    <text evidence="8">The sequence shown here is derived from an EMBL/GenBank/DDBJ whole genome shotgun (WGS) entry which is preliminary data.</text>
</comment>
<dbReference type="Gene3D" id="2.40.30.170">
    <property type="match status" value="1"/>
</dbReference>
<dbReference type="InterPro" id="IPR058639">
    <property type="entry name" value="BSH_YknX-like"/>
</dbReference>
<evidence type="ECO:0000259" key="7">
    <source>
        <dbReference type="Pfam" id="PF25990"/>
    </source>
</evidence>
<reference evidence="8" key="1">
    <citation type="journal article" date="2021" name="PeerJ">
        <title>Extensive microbial diversity within the chicken gut microbiome revealed by metagenomics and culture.</title>
        <authorList>
            <person name="Gilroy R."/>
            <person name="Ravi A."/>
            <person name="Getino M."/>
            <person name="Pursley I."/>
            <person name="Horton D.L."/>
            <person name="Alikhan N.F."/>
            <person name="Baker D."/>
            <person name="Gharbi K."/>
            <person name="Hall N."/>
            <person name="Watson M."/>
            <person name="Adriaenssens E.M."/>
            <person name="Foster-Nyarko E."/>
            <person name="Jarju S."/>
            <person name="Secka A."/>
            <person name="Antonio M."/>
            <person name="Oren A."/>
            <person name="Chaudhuri R.R."/>
            <person name="La Ragione R."/>
            <person name="Hildebrand F."/>
            <person name="Pallen M.J."/>
        </authorList>
    </citation>
    <scope>NUCLEOTIDE SEQUENCE</scope>
    <source>
        <strain evidence="8">1282</strain>
    </source>
</reference>
<gene>
    <name evidence="8" type="ORF">H9838_04970</name>
</gene>
<dbReference type="InterPro" id="IPR050465">
    <property type="entry name" value="UPF0194_transport"/>
</dbReference>
<dbReference type="AlphaFoldDB" id="A0A9D1YD61"/>
<feature type="domain" description="YknX-like barrel-sandwich hybrid" evidence="6">
    <location>
        <begin position="82"/>
        <end position="219"/>
    </location>
</feature>
<protein>
    <submittedName>
        <fullName evidence="8">Efflux RND transporter periplasmic adaptor subunit</fullName>
    </submittedName>
</protein>
<dbReference type="SUPFAM" id="SSF111369">
    <property type="entry name" value="HlyD-like secretion proteins"/>
    <property type="match status" value="1"/>
</dbReference>
<evidence type="ECO:0000313" key="9">
    <source>
        <dbReference type="Proteomes" id="UP000823915"/>
    </source>
</evidence>
<dbReference type="Proteomes" id="UP000823915">
    <property type="component" value="Unassembled WGS sequence"/>
</dbReference>
<dbReference type="GO" id="GO:0030313">
    <property type="term" value="C:cell envelope"/>
    <property type="evidence" value="ECO:0007669"/>
    <property type="project" value="UniProtKB-SubCell"/>
</dbReference>
<feature type="region of interest" description="Disordered" evidence="4">
    <location>
        <begin position="462"/>
        <end position="489"/>
    </location>
</feature>
<keyword evidence="2 3" id="KW-0175">Coiled coil</keyword>
<evidence type="ECO:0000256" key="3">
    <source>
        <dbReference type="SAM" id="Coils"/>
    </source>
</evidence>
<keyword evidence="5" id="KW-1133">Transmembrane helix</keyword>
<comment type="subcellular location">
    <subcellularLocation>
        <location evidence="1">Cell envelope</location>
    </subcellularLocation>
</comment>
<dbReference type="EMBL" id="DXDU01000082">
    <property type="protein sequence ID" value="HIY26512.1"/>
    <property type="molecule type" value="Genomic_DNA"/>
</dbReference>
<sequence length="489" mass="53691">MRHKKVNKRKVLLIVLGCVAALAVAAVCLWFFWLKDYLAASQAAPVYVNTVASITGMDAGTTPRYAGVVEPQETYEIKRDESKTVAEILVAEGDQVSPGTPLFRYDTEEMQLTLDQAELDLEGIANQITTLEDQLDDLEDEKDDASEDEQYAYTVQIQAVELQIKNQEYNSSVKKSEIDKLKEDLANAEVYADVEGTVKEINENGGTDSMGQPLPFMSILSSGQFRVKGTISELNLGSLYQGQAAIVHSRVDPQMSWTGMVDVIEMEPTNDQNNNGYYIGDAGQRSSRYNFYVTLDSLEGLILGQHVYIEPDLGPAAQREGIWLPASYIAHDDLGSFVWAAGEDDKLEMRLITLGDYDGENDLYQIQSGLAMEDRIAYPSEELVEGGPVVDAGSTDSAAGEEGVLEDGSVDDGMMVDDGFYAEDGSYEEYENYDADGYSTDDYAADDYATDDYALEEYAEDGDAAVSQTAGQARMESYAAWTQDSEGSL</sequence>
<accession>A0A9D1YD61</accession>
<dbReference type="InterPro" id="IPR058636">
    <property type="entry name" value="Beta-barrel_YknX"/>
</dbReference>
<evidence type="ECO:0000256" key="5">
    <source>
        <dbReference type="SAM" id="Phobius"/>
    </source>
</evidence>
<feature type="domain" description="YknX-like beta-barrel" evidence="7">
    <location>
        <begin position="225"/>
        <end position="310"/>
    </location>
</feature>
<dbReference type="Gene3D" id="2.40.50.100">
    <property type="match status" value="1"/>
</dbReference>
<reference evidence="8" key="2">
    <citation type="submission" date="2021-04" db="EMBL/GenBank/DDBJ databases">
        <authorList>
            <person name="Gilroy R."/>
        </authorList>
    </citation>
    <scope>NUCLEOTIDE SEQUENCE</scope>
    <source>
        <strain evidence="8">1282</strain>
    </source>
</reference>
<dbReference type="Pfam" id="PF25984">
    <property type="entry name" value="BSH_YknX"/>
    <property type="match status" value="1"/>
</dbReference>
<feature type="coiled-coil region" evidence="3">
    <location>
        <begin position="107"/>
        <end position="148"/>
    </location>
</feature>
<evidence type="ECO:0000256" key="1">
    <source>
        <dbReference type="ARBA" id="ARBA00004196"/>
    </source>
</evidence>
<dbReference type="Gene3D" id="1.10.287.470">
    <property type="entry name" value="Helix hairpin bin"/>
    <property type="match status" value="1"/>
</dbReference>
<dbReference type="Pfam" id="PF25990">
    <property type="entry name" value="Beta-barrel_YknX"/>
    <property type="match status" value="1"/>
</dbReference>
<dbReference type="PANTHER" id="PTHR32347:SF14">
    <property type="entry name" value="EFFLUX SYSTEM COMPONENT YKNX-RELATED"/>
    <property type="match status" value="1"/>
</dbReference>